<keyword evidence="2" id="KW-0472">Membrane</keyword>
<feature type="transmembrane region" description="Helical" evidence="2">
    <location>
        <begin position="228"/>
        <end position="249"/>
    </location>
</feature>
<feature type="compositionally biased region" description="Low complexity" evidence="1">
    <location>
        <begin position="56"/>
        <end position="74"/>
    </location>
</feature>
<dbReference type="Proteomes" id="UP000007799">
    <property type="component" value="Unassembled WGS sequence"/>
</dbReference>
<dbReference type="GO" id="GO:0005886">
    <property type="term" value="C:plasma membrane"/>
    <property type="evidence" value="ECO:0007669"/>
    <property type="project" value="TreeGrafter"/>
</dbReference>
<feature type="transmembrane region" description="Helical" evidence="2">
    <location>
        <begin position="291"/>
        <end position="310"/>
    </location>
</feature>
<dbReference type="Pfam" id="PF13593">
    <property type="entry name" value="SBF_like"/>
    <property type="match status" value="1"/>
</dbReference>
<feature type="compositionally biased region" description="Low complexity" evidence="1">
    <location>
        <begin position="17"/>
        <end position="47"/>
    </location>
</feature>
<dbReference type="FunCoup" id="F2U8T5">
    <property type="interactions" value="949"/>
</dbReference>
<reference evidence="3" key="1">
    <citation type="submission" date="2009-08" db="EMBL/GenBank/DDBJ databases">
        <title>Annotation of Salpingoeca rosetta.</title>
        <authorList>
            <consortium name="The Broad Institute Genome Sequencing Platform"/>
            <person name="Russ C."/>
            <person name="Cuomo C."/>
            <person name="Burger G."/>
            <person name="Gray M.W."/>
            <person name="Holland P.W.H."/>
            <person name="King N."/>
            <person name="Lang F.B.F."/>
            <person name="Roger A.J."/>
            <person name="Ruiz-Trillo I."/>
            <person name="Young S.K."/>
            <person name="Zeng Q."/>
            <person name="Gargeya S."/>
            <person name="Alvarado L."/>
            <person name="Berlin A."/>
            <person name="Chapman S.B."/>
            <person name="Chen Z."/>
            <person name="Freedman E."/>
            <person name="Gellesch M."/>
            <person name="Goldberg J."/>
            <person name="Griggs A."/>
            <person name="Gujja S."/>
            <person name="Heilman E."/>
            <person name="Heiman D."/>
            <person name="Howarth C."/>
            <person name="Mehta T."/>
            <person name="Neiman D."/>
            <person name="Pearson M."/>
            <person name="Roberts A."/>
            <person name="Saif S."/>
            <person name="Shea T."/>
            <person name="Shenoy N."/>
            <person name="Sisk P."/>
            <person name="Stolte C."/>
            <person name="Sykes S."/>
            <person name="White J."/>
            <person name="Yandava C."/>
            <person name="Haas B."/>
            <person name="Nusbaum C."/>
            <person name="Birren B."/>
        </authorList>
    </citation>
    <scope>NUCLEOTIDE SEQUENCE [LARGE SCALE GENOMIC DNA]</scope>
    <source>
        <strain evidence="3">ATCC 50818</strain>
    </source>
</reference>
<dbReference type="AlphaFoldDB" id="F2U8T5"/>
<sequence length="322" mass="33960">MSATLAGDLLLTRQAGPTLPLSSPSPSTSSTASPATRRRQQVLQYQQHQRHHHASMKGSSSASSSGDASSRTSPRLPPPTSVHPGPPSSSPNSLVNSLRKHWFLVGLVASILFARAAPDLGAKGGPLMPEYTVKYGAVFLIFFNSGLTLKTEELKKAAMQWSVHTMIQGFTLGVVPLFMSFVVAALRGLVDWNPAILTGLSVLSCLPPPVSSAVILTSAAGGNEAAAIFNSAFGSFLGIVATPLLLFTVVGQSAGVPVEKIFMSLTATVVVPLILGQVVRFKAWTAIKPLNIPFSTISSSVLLLIIYSTFCQTFKGICRCTL</sequence>
<dbReference type="PANTHER" id="PTHR18640">
    <property type="entry name" value="SOLUTE CARRIER FAMILY 10 MEMBER 7"/>
    <property type="match status" value="1"/>
</dbReference>
<feature type="compositionally biased region" description="Pro residues" evidence="1">
    <location>
        <begin position="75"/>
        <end position="89"/>
    </location>
</feature>
<dbReference type="InParanoid" id="F2U8T5"/>
<dbReference type="PANTHER" id="PTHR18640:SF5">
    <property type="entry name" value="SODIUM_BILE ACID COTRANSPORTER 7"/>
    <property type="match status" value="1"/>
</dbReference>
<protein>
    <submittedName>
        <fullName evidence="3">Sodium/bile acid cotransporter 7</fullName>
    </submittedName>
</protein>
<keyword evidence="4" id="KW-1185">Reference proteome</keyword>
<dbReference type="STRING" id="946362.F2U8T5"/>
<dbReference type="GeneID" id="16075199"/>
<dbReference type="InterPro" id="IPR016833">
    <property type="entry name" value="Put_Na-Bile_cotransptr"/>
</dbReference>
<organism evidence="4">
    <name type="scientific">Salpingoeca rosetta (strain ATCC 50818 / BSB-021)</name>
    <dbReference type="NCBI Taxonomy" id="946362"/>
    <lineage>
        <taxon>Eukaryota</taxon>
        <taxon>Choanoflagellata</taxon>
        <taxon>Craspedida</taxon>
        <taxon>Salpingoecidae</taxon>
        <taxon>Salpingoeca</taxon>
    </lineage>
</organism>
<dbReference type="Gene3D" id="1.20.1530.20">
    <property type="match status" value="1"/>
</dbReference>
<feature type="transmembrane region" description="Helical" evidence="2">
    <location>
        <begin position="261"/>
        <end position="279"/>
    </location>
</feature>
<feature type="transmembrane region" description="Helical" evidence="2">
    <location>
        <begin position="196"/>
        <end position="216"/>
    </location>
</feature>
<dbReference type="InterPro" id="IPR038770">
    <property type="entry name" value="Na+/solute_symporter_sf"/>
</dbReference>
<dbReference type="OrthoDB" id="188035at2759"/>
<gene>
    <name evidence="3" type="ORF">PTSG_04519</name>
</gene>
<dbReference type="KEGG" id="sre:PTSG_04519"/>
<evidence type="ECO:0000313" key="4">
    <source>
        <dbReference type="Proteomes" id="UP000007799"/>
    </source>
</evidence>
<evidence type="ECO:0000256" key="2">
    <source>
        <dbReference type="SAM" id="Phobius"/>
    </source>
</evidence>
<evidence type="ECO:0000313" key="3">
    <source>
        <dbReference type="EMBL" id="EGD72793.1"/>
    </source>
</evidence>
<dbReference type="RefSeq" id="XP_004994616.1">
    <property type="nucleotide sequence ID" value="XM_004994559.1"/>
</dbReference>
<evidence type="ECO:0000256" key="1">
    <source>
        <dbReference type="SAM" id="MobiDB-lite"/>
    </source>
</evidence>
<keyword evidence="2" id="KW-0812">Transmembrane</keyword>
<dbReference type="eggNOG" id="KOG4821">
    <property type="taxonomic scope" value="Eukaryota"/>
</dbReference>
<proteinExistence type="predicted"/>
<dbReference type="OMA" id="GPLMPEY"/>
<feature type="region of interest" description="Disordered" evidence="1">
    <location>
        <begin position="1"/>
        <end position="93"/>
    </location>
</feature>
<feature type="transmembrane region" description="Helical" evidence="2">
    <location>
        <begin position="170"/>
        <end position="190"/>
    </location>
</feature>
<dbReference type="EMBL" id="GL832964">
    <property type="protein sequence ID" value="EGD72793.1"/>
    <property type="molecule type" value="Genomic_DNA"/>
</dbReference>
<name>F2U8T5_SALR5</name>
<accession>F2U8T5</accession>
<keyword evidence="2" id="KW-1133">Transmembrane helix</keyword>